<dbReference type="Gene3D" id="3.40.50.300">
    <property type="entry name" value="P-loop containing nucleotide triphosphate hydrolases"/>
    <property type="match status" value="1"/>
</dbReference>
<dbReference type="Pfam" id="PF13304">
    <property type="entry name" value="AAA_21"/>
    <property type="match status" value="1"/>
</dbReference>
<dbReference type="GO" id="GO:0005524">
    <property type="term" value="F:ATP binding"/>
    <property type="evidence" value="ECO:0007669"/>
    <property type="project" value="InterPro"/>
</dbReference>
<dbReference type="GO" id="GO:0016887">
    <property type="term" value="F:ATP hydrolysis activity"/>
    <property type="evidence" value="ECO:0007669"/>
    <property type="project" value="InterPro"/>
</dbReference>
<dbReference type="PATRIC" id="fig|1114972.6.peg.675"/>
<dbReference type="Proteomes" id="UP000051999">
    <property type="component" value="Unassembled WGS sequence"/>
</dbReference>
<dbReference type="STRING" id="1114972.FD35_GL000675"/>
<dbReference type="InterPro" id="IPR027417">
    <property type="entry name" value="P-loop_NTPase"/>
</dbReference>
<keyword evidence="3" id="KW-1185">Reference proteome</keyword>
<gene>
    <name evidence="2" type="ORF">FD35_GL000675</name>
</gene>
<dbReference type="eggNOG" id="COG1106">
    <property type="taxonomic scope" value="Bacteria"/>
</dbReference>
<feature type="domain" description="ATPase AAA-type core" evidence="1">
    <location>
        <begin position="55"/>
        <end position="336"/>
    </location>
</feature>
<comment type="caution">
    <text evidence="2">The sequence shown here is derived from an EMBL/GenBank/DDBJ whole genome shotgun (WGS) entry which is preliminary data.</text>
</comment>
<dbReference type="OrthoDB" id="9809324at2"/>
<protein>
    <recommendedName>
        <fullName evidence="1">ATPase AAA-type core domain-containing protein</fullName>
    </recommendedName>
</protein>
<dbReference type="SUPFAM" id="SSF52540">
    <property type="entry name" value="P-loop containing nucleoside triphosphate hydrolases"/>
    <property type="match status" value="1"/>
</dbReference>
<name>A0A0R1RKU7_9LACO</name>
<dbReference type="RefSeq" id="WP_017263055.1">
    <property type="nucleotide sequence ID" value="NZ_AUAW01000010.1"/>
</dbReference>
<evidence type="ECO:0000313" key="3">
    <source>
        <dbReference type="Proteomes" id="UP000051999"/>
    </source>
</evidence>
<organism evidence="2 3">
    <name type="scientific">Furfurilactobacillus rossiae DSM 15814</name>
    <dbReference type="NCBI Taxonomy" id="1114972"/>
    <lineage>
        <taxon>Bacteria</taxon>
        <taxon>Bacillati</taxon>
        <taxon>Bacillota</taxon>
        <taxon>Bacilli</taxon>
        <taxon>Lactobacillales</taxon>
        <taxon>Lactobacillaceae</taxon>
        <taxon>Furfurilactobacillus</taxon>
    </lineage>
</organism>
<evidence type="ECO:0000313" key="2">
    <source>
        <dbReference type="EMBL" id="KRL54088.1"/>
    </source>
</evidence>
<accession>A0A0R1RKU7</accession>
<dbReference type="AlphaFoldDB" id="A0A0R1RKU7"/>
<evidence type="ECO:0000259" key="1">
    <source>
        <dbReference type="Pfam" id="PF13304"/>
    </source>
</evidence>
<dbReference type="InterPro" id="IPR003959">
    <property type="entry name" value="ATPase_AAA_core"/>
</dbReference>
<proteinExistence type="predicted"/>
<reference evidence="2 3" key="1">
    <citation type="journal article" date="2015" name="Genome Announc.">
        <title>Expanding the biotechnology potential of lactobacilli through comparative genomics of 213 strains and associated genera.</title>
        <authorList>
            <person name="Sun Z."/>
            <person name="Harris H.M."/>
            <person name="McCann A."/>
            <person name="Guo C."/>
            <person name="Argimon S."/>
            <person name="Zhang W."/>
            <person name="Yang X."/>
            <person name="Jeffery I.B."/>
            <person name="Cooney J.C."/>
            <person name="Kagawa T.F."/>
            <person name="Liu W."/>
            <person name="Song Y."/>
            <person name="Salvetti E."/>
            <person name="Wrobel A."/>
            <person name="Rasinkangas P."/>
            <person name="Parkhill J."/>
            <person name="Rea M.C."/>
            <person name="O'Sullivan O."/>
            <person name="Ritari J."/>
            <person name="Douillard F.P."/>
            <person name="Paul Ross R."/>
            <person name="Yang R."/>
            <person name="Briner A.E."/>
            <person name="Felis G.E."/>
            <person name="de Vos W.M."/>
            <person name="Barrangou R."/>
            <person name="Klaenhammer T.R."/>
            <person name="Caufield P.W."/>
            <person name="Cui Y."/>
            <person name="Zhang H."/>
            <person name="O'Toole P.W."/>
        </authorList>
    </citation>
    <scope>NUCLEOTIDE SEQUENCE [LARGE SCALE GENOMIC DNA]</scope>
    <source>
        <strain evidence="2 3">DSM 15814</strain>
    </source>
</reference>
<dbReference type="EMBL" id="AZFF01000011">
    <property type="protein sequence ID" value="KRL54088.1"/>
    <property type="molecule type" value="Genomic_DNA"/>
</dbReference>
<sequence length="423" mass="48118">MQNSKIKLIGFQIFGHSLFQDGSIFSIQTASQVTSRTKSRVYQLNGHLTLNRTIGIVGINATGKSTLMEIFKGLNDLYLKSLSIDQTSLIHSFRSNERRIRVRTFFASDTDDRFCADTSFAQTLADESTTPAPTKQFEWLITAEKIYHSKTAASKSKYFEFKENQLAAQRSALSQKERLLLSPKDSIFRIVLQQSTMFYDVISTVSLTDSNVVKSFADETPPELLEYLDSSIDYLKYKVDDSGHTLSYILKFKGEENIIVVSNLSDIANYLSSGTIKGITLFYEFLNALRQGATLLVDEIELHVNKQIVRDFIGFFSDPKINVNNATLVYSSHYIELTDDLDRQDEEYILIRKVQTKLCRLNDAKVRTELKNSEIFQNNYLKGTAPSYTRYMNLKRTIVKHNQSLSQDATNTMGSGENSRDVK</sequence>